<dbReference type="GO" id="GO:0016020">
    <property type="term" value="C:membrane"/>
    <property type="evidence" value="ECO:0007669"/>
    <property type="project" value="UniProtKB-SubCell"/>
</dbReference>
<evidence type="ECO:0000256" key="1">
    <source>
        <dbReference type="ARBA" id="ARBA00004141"/>
    </source>
</evidence>
<name>E5F719_9BRAS</name>
<comment type="subcellular location">
    <subcellularLocation>
        <location evidence="1">Membrane</location>
        <topology evidence="1">Multi-pass membrane protein</topology>
    </subcellularLocation>
</comment>
<dbReference type="InterPro" id="IPR018108">
    <property type="entry name" value="MCP_transmembrane"/>
</dbReference>
<feature type="repeat" description="Solcar" evidence="8">
    <location>
        <begin position="235"/>
        <end position="320"/>
    </location>
</feature>
<protein>
    <submittedName>
        <fullName evidence="11">Folic acid transporter</fullName>
    </submittedName>
</protein>
<dbReference type="InterPro" id="IPR044712">
    <property type="entry name" value="SLC25A32-like"/>
</dbReference>
<dbReference type="FunFam" id="1.50.40.10:FF:000090">
    <property type="entry name" value="Folate transporter 1, chloroplastic"/>
    <property type="match status" value="1"/>
</dbReference>
<sequence>MAAPWQWENATAGAVAGFATVAAMHPLDVVRTRFQGLIFHSCELTNFHFCFIVTYLFETVNDGRRSSLPTYKNTAHAVFTIARLEGLRGLYAGFFPAVIGSTVSWGLYFFYGRAKQRYAKGSDDERLSPGLHLASAAEAGALVCLCTNPIWLVKTRLQLQTPLHQTRQYSGLLAFRTIMKDEGPRALYKGIVPGLVLVSHGAIQFTAYEELRKFIVDLKERRRKSESADNLLNSADYAALGGSSKVAAVLLTYPFQVIRARLQQRPSSNGMPRYIDSLHVIRETAFEGLRGFYRGLTANLLKNVPASSITFIVYENVLKLLKQPTTK</sequence>
<accession>E5F719</accession>
<organism evidence="11">
    <name type="scientific">Schrenkiella parvula</name>
    <dbReference type="NCBI Taxonomy" id="98039"/>
    <lineage>
        <taxon>Eukaryota</taxon>
        <taxon>Viridiplantae</taxon>
        <taxon>Streptophyta</taxon>
        <taxon>Embryophyta</taxon>
        <taxon>Tracheophyta</taxon>
        <taxon>Spermatophyta</taxon>
        <taxon>Magnoliopsida</taxon>
        <taxon>eudicotyledons</taxon>
        <taxon>Gunneridae</taxon>
        <taxon>Pentapetalae</taxon>
        <taxon>rosids</taxon>
        <taxon>malvids</taxon>
        <taxon>Brassicales</taxon>
        <taxon>Brassicaceae</taxon>
        <taxon>Brassicaceae incertae sedis</taxon>
        <taxon>Schrenkiella</taxon>
    </lineage>
</organism>
<evidence type="ECO:0000256" key="2">
    <source>
        <dbReference type="ARBA" id="ARBA00006375"/>
    </source>
</evidence>
<keyword evidence="5" id="KW-0677">Repeat</keyword>
<proteinExistence type="inferred from homology"/>
<evidence type="ECO:0000256" key="4">
    <source>
        <dbReference type="ARBA" id="ARBA00022692"/>
    </source>
</evidence>
<evidence type="ECO:0000313" key="11">
    <source>
        <dbReference type="EMBL" id="ADQ43202.1"/>
    </source>
</evidence>
<comment type="similarity">
    <text evidence="2 9">Belongs to the mitochondrial carrier (TC 2.A.29) family.</text>
</comment>
<dbReference type="Pfam" id="PF00153">
    <property type="entry name" value="Mito_carr"/>
    <property type="match status" value="3"/>
</dbReference>
<keyword evidence="7 8" id="KW-0472">Membrane</keyword>
<dbReference type="EMBL" id="HM222925">
    <property type="protein sequence ID" value="ADQ43202.1"/>
    <property type="molecule type" value="Genomic_DNA"/>
</dbReference>
<evidence type="ECO:0000256" key="8">
    <source>
        <dbReference type="PROSITE-ProRule" id="PRU00282"/>
    </source>
</evidence>
<evidence type="ECO:0000256" key="3">
    <source>
        <dbReference type="ARBA" id="ARBA00022448"/>
    </source>
</evidence>
<dbReference type="SUPFAM" id="SSF103506">
    <property type="entry name" value="Mitochondrial carrier"/>
    <property type="match status" value="1"/>
</dbReference>
<keyword evidence="4 8" id="KW-0812">Transmembrane</keyword>
<reference evidence="11" key="1">
    <citation type="journal article" date="2010" name="Plant Physiol.">
        <title>Genome structures and halophyte-specific gene expression of the extremophile Thellungiella parvula in comparison with Thellungiella salsuginea (Thellungiella halophila) and Arabidopsis.</title>
        <authorList>
            <person name="Oh D.H."/>
            <person name="Dassanayake M."/>
            <person name="Haas J.S."/>
            <person name="Kropornika A."/>
            <person name="Wright C."/>
            <person name="d'Urzo M.P."/>
            <person name="Hong H."/>
            <person name="Ali S."/>
            <person name="Hernandez A."/>
            <person name="Lambert G.M."/>
            <person name="Inan G."/>
            <person name="Galbraith D.W."/>
            <person name="Bressan R.A."/>
            <person name="Yun D.J."/>
            <person name="Zhu J.K."/>
            <person name="Cheeseman J.M."/>
            <person name="Bohnert H.J."/>
        </authorList>
    </citation>
    <scope>NUCLEOTIDE SEQUENCE</scope>
</reference>
<feature type="transmembrane region" description="Helical" evidence="10">
    <location>
        <begin position="90"/>
        <end position="111"/>
    </location>
</feature>
<dbReference type="GO" id="GO:0055085">
    <property type="term" value="P:transmembrane transport"/>
    <property type="evidence" value="ECO:0007669"/>
    <property type="project" value="InterPro"/>
</dbReference>
<dbReference type="AlphaFoldDB" id="E5F719"/>
<dbReference type="PANTHER" id="PTHR45683">
    <property type="entry name" value="MITOCHONDRIAL NICOTINAMIDE ADENINE DINUCLEOTIDE TRANSPORTER 1-RELATED-RELATED"/>
    <property type="match status" value="1"/>
</dbReference>
<keyword evidence="6 10" id="KW-1133">Transmembrane helix</keyword>
<evidence type="ECO:0000256" key="6">
    <source>
        <dbReference type="ARBA" id="ARBA00022989"/>
    </source>
</evidence>
<evidence type="ECO:0000256" key="5">
    <source>
        <dbReference type="ARBA" id="ARBA00022737"/>
    </source>
</evidence>
<keyword evidence="3 9" id="KW-0813">Transport</keyword>
<evidence type="ECO:0000256" key="9">
    <source>
        <dbReference type="RuleBase" id="RU000488"/>
    </source>
</evidence>
<evidence type="ECO:0000256" key="7">
    <source>
        <dbReference type="ARBA" id="ARBA00023136"/>
    </source>
</evidence>
<evidence type="ECO:0000256" key="10">
    <source>
        <dbReference type="SAM" id="Phobius"/>
    </source>
</evidence>
<feature type="repeat" description="Solcar" evidence="8">
    <location>
        <begin position="127"/>
        <end position="214"/>
    </location>
</feature>
<feature type="repeat" description="Solcar" evidence="8">
    <location>
        <begin position="4"/>
        <end position="118"/>
    </location>
</feature>
<dbReference type="PROSITE" id="PS50920">
    <property type="entry name" value="SOLCAR"/>
    <property type="match status" value="3"/>
</dbReference>
<dbReference type="GO" id="GO:0006862">
    <property type="term" value="P:nucleotide transport"/>
    <property type="evidence" value="ECO:0007669"/>
    <property type="project" value="InterPro"/>
</dbReference>
<dbReference type="InterPro" id="IPR023395">
    <property type="entry name" value="MCP_dom_sf"/>
</dbReference>
<dbReference type="Gene3D" id="1.50.40.10">
    <property type="entry name" value="Mitochondrial carrier domain"/>
    <property type="match status" value="2"/>
</dbReference>